<keyword evidence="11 14" id="KW-0472">Membrane</keyword>
<keyword evidence="6" id="KW-1000">Mitochondrion outer membrane</keyword>
<gene>
    <name evidence="15" type="ORF">PMAYCL1PPCAC_03398</name>
</gene>
<dbReference type="PANTHER" id="PTHR12504:SF0">
    <property type="entry name" value="MITOCHONDRIAL IMPORT RECEPTOR SUBUNIT TOM22 HOMOLOG"/>
    <property type="match status" value="1"/>
</dbReference>
<feature type="transmembrane region" description="Helical" evidence="14">
    <location>
        <begin position="244"/>
        <end position="261"/>
    </location>
</feature>
<comment type="caution">
    <text evidence="15">The sequence shown here is derived from an EMBL/GenBank/DDBJ whole genome shotgun (WGS) entry which is preliminary data.</text>
</comment>
<feature type="transmembrane region" description="Helical" evidence="14">
    <location>
        <begin position="71"/>
        <end position="93"/>
    </location>
</feature>
<dbReference type="GO" id="GO:0005741">
    <property type="term" value="C:mitochondrial outer membrane"/>
    <property type="evidence" value="ECO:0007669"/>
    <property type="project" value="UniProtKB-SubCell"/>
</dbReference>
<keyword evidence="7" id="KW-0653">Protein transport</keyword>
<feature type="transmembrane region" description="Helical" evidence="14">
    <location>
        <begin position="137"/>
        <end position="157"/>
    </location>
</feature>
<keyword evidence="12" id="KW-0675">Receptor</keyword>
<dbReference type="Proteomes" id="UP001328107">
    <property type="component" value="Unassembled WGS sequence"/>
</dbReference>
<dbReference type="CDD" id="cd22884">
    <property type="entry name" value="TOM22"/>
    <property type="match status" value="1"/>
</dbReference>
<dbReference type="AlphaFoldDB" id="A0AAN4Z321"/>
<evidence type="ECO:0000256" key="7">
    <source>
        <dbReference type="ARBA" id="ARBA00022927"/>
    </source>
</evidence>
<evidence type="ECO:0000256" key="8">
    <source>
        <dbReference type="ARBA" id="ARBA00022989"/>
    </source>
</evidence>
<comment type="similarity">
    <text evidence="2">Belongs to the Tom22 family.</text>
</comment>
<evidence type="ECO:0000256" key="1">
    <source>
        <dbReference type="ARBA" id="ARBA00004572"/>
    </source>
</evidence>
<keyword evidence="5 14" id="KW-0812">Transmembrane</keyword>
<evidence type="ECO:0000256" key="12">
    <source>
        <dbReference type="ARBA" id="ARBA00023170"/>
    </source>
</evidence>
<evidence type="ECO:0000256" key="14">
    <source>
        <dbReference type="SAM" id="Phobius"/>
    </source>
</evidence>
<organism evidence="15 16">
    <name type="scientific">Pristionchus mayeri</name>
    <dbReference type="NCBI Taxonomy" id="1317129"/>
    <lineage>
        <taxon>Eukaryota</taxon>
        <taxon>Metazoa</taxon>
        <taxon>Ecdysozoa</taxon>
        <taxon>Nematoda</taxon>
        <taxon>Chromadorea</taxon>
        <taxon>Rhabditida</taxon>
        <taxon>Rhabditina</taxon>
        <taxon>Diplogasteromorpha</taxon>
        <taxon>Diplogasteroidea</taxon>
        <taxon>Neodiplogasteridae</taxon>
        <taxon>Pristionchus</taxon>
    </lineage>
</organism>
<evidence type="ECO:0000256" key="13">
    <source>
        <dbReference type="SAM" id="MobiDB-lite"/>
    </source>
</evidence>
<protein>
    <recommendedName>
        <fullName evidence="3">Mitochondrial import receptor subunit TOM22 homolog</fullName>
    </recommendedName>
</protein>
<reference evidence="16" key="1">
    <citation type="submission" date="2022-10" db="EMBL/GenBank/DDBJ databases">
        <title>Genome assembly of Pristionchus species.</title>
        <authorList>
            <person name="Yoshida K."/>
            <person name="Sommer R.J."/>
        </authorList>
    </citation>
    <scope>NUCLEOTIDE SEQUENCE [LARGE SCALE GENOMIC DNA]</scope>
    <source>
        <strain evidence="16">RS5460</strain>
    </source>
</reference>
<evidence type="ECO:0000256" key="2">
    <source>
        <dbReference type="ARBA" id="ARBA00009874"/>
    </source>
</evidence>
<feature type="transmembrane region" description="Helical" evidence="14">
    <location>
        <begin position="114"/>
        <end position="131"/>
    </location>
</feature>
<dbReference type="GO" id="GO:0006886">
    <property type="term" value="P:intracellular protein transport"/>
    <property type="evidence" value="ECO:0007669"/>
    <property type="project" value="InterPro"/>
</dbReference>
<keyword evidence="16" id="KW-1185">Reference proteome</keyword>
<dbReference type="EMBL" id="BTRK01000001">
    <property type="protein sequence ID" value="GMR33203.1"/>
    <property type="molecule type" value="Genomic_DNA"/>
</dbReference>
<keyword evidence="4" id="KW-0813">Transport</keyword>
<evidence type="ECO:0000313" key="15">
    <source>
        <dbReference type="EMBL" id="GMR33203.1"/>
    </source>
</evidence>
<proteinExistence type="inferred from homology"/>
<keyword evidence="8 14" id="KW-1133">Transmembrane helix</keyword>
<dbReference type="Pfam" id="PF04281">
    <property type="entry name" value="Tom22"/>
    <property type="match status" value="1"/>
</dbReference>
<evidence type="ECO:0000256" key="6">
    <source>
        <dbReference type="ARBA" id="ARBA00022787"/>
    </source>
</evidence>
<feature type="compositionally biased region" description="Basic and acidic residues" evidence="13">
    <location>
        <begin position="14"/>
        <end position="28"/>
    </location>
</feature>
<evidence type="ECO:0000256" key="10">
    <source>
        <dbReference type="ARBA" id="ARBA00023128"/>
    </source>
</evidence>
<evidence type="ECO:0000313" key="16">
    <source>
        <dbReference type="Proteomes" id="UP001328107"/>
    </source>
</evidence>
<keyword evidence="9" id="KW-0811">Translocation</keyword>
<dbReference type="PANTHER" id="PTHR12504">
    <property type="entry name" value="MITOCHONDRIAL IMPORT RECEPTOR SUBUNIT TOM22"/>
    <property type="match status" value="1"/>
</dbReference>
<keyword evidence="10" id="KW-0496">Mitochondrion</keyword>
<dbReference type="InterPro" id="IPR005683">
    <property type="entry name" value="Tom22"/>
</dbReference>
<name>A0AAN4Z321_9BILA</name>
<evidence type="ECO:0000256" key="5">
    <source>
        <dbReference type="ARBA" id="ARBA00022692"/>
    </source>
</evidence>
<evidence type="ECO:0000256" key="9">
    <source>
        <dbReference type="ARBA" id="ARBA00023010"/>
    </source>
</evidence>
<feature type="region of interest" description="Disordered" evidence="13">
    <location>
        <begin position="1"/>
        <end position="53"/>
    </location>
</feature>
<evidence type="ECO:0000256" key="3">
    <source>
        <dbReference type="ARBA" id="ARBA00016229"/>
    </source>
</evidence>
<feature type="compositionally biased region" description="Basic residues" evidence="13">
    <location>
        <begin position="29"/>
        <end position="42"/>
    </location>
</feature>
<evidence type="ECO:0000256" key="11">
    <source>
        <dbReference type="ARBA" id="ARBA00023136"/>
    </source>
</evidence>
<evidence type="ECO:0000256" key="4">
    <source>
        <dbReference type="ARBA" id="ARBA00022448"/>
    </source>
</evidence>
<comment type="subcellular location">
    <subcellularLocation>
        <location evidence="1">Mitochondrion outer membrane</location>
        <topology evidence="1">Single-pass membrane protein</topology>
    </subcellularLocation>
</comment>
<accession>A0AAN4Z321</accession>
<sequence>MGQDVLPAVSGGGTRDDPLLRRSHDGGRQRSRHLRASPHHRTHCDQPRGHQGPGLCHSQVPPRLIPACPKINIIIIISNLLSRFYVPLCYSIVLSSFCDRPTMSYRIRFSQGHFFLFISLPFLFGISWSMIVDNSVALRFFSLVFASGLCAICSLGGSCNKGFSISGSAPFDQSIIEMAVVIPAANRPRDEWDEIPDEELEETMLERLEGLAEAVPESLRNAVSATASWSTSAFFGTLAFTRSAVWVVATTSLIMFLPYIIEKERADMEKTQMAQQRQMLLGPAAAQMQQKK</sequence>